<dbReference type="EC" id="2.7.1.53" evidence="4"/>
<sequence>MSDAAGTGWLDVGRREWSDAMLAATDLGRSHMPRLVEGSSPSASLTAEAAEELGVPRVIVAGGGGDNAASAVGLGVVRPGQAFLS</sequence>
<comment type="caution">
    <text evidence="4">The sequence shown here is derived from an EMBL/GenBank/DDBJ whole genome shotgun (WGS) entry which is preliminary data.</text>
</comment>
<dbReference type="PANTHER" id="PTHR43095:SF6">
    <property type="entry name" value="XYLULOSE KINASE"/>
    <property type="match status" value="1"/>
</dbReference>
<keyword evidence="1 4" id="KW-0808">Transferase</keyword>
<dbReference type="PANTHER" id="PTHR43095">
    <property type="entry name" value="SUGAR KINASE"/>
    <property type="match status" value="1"/>
</dbReference>
<dbReference type="InterPro" id="IPR043129">
    <property type="entry name" value="ATPase_NBD"/>
</dbReference>
<organism evidence="4">
    <name type="scientific">mine drainage metagenome</name>
    <dbReference type="NCBI Taxonomy" id="410659"/>
    <lineage>
        <taxon>unclassified sequences</taxon>
        <taxon>metagenomes</taxon>
        <taxon>ecological metagenomes</taxon>
    </lineage>
</organism>
<dbReference type="Pfam" id="PF00370">
    <property type="entry name" value="FGGY_N"/>
    <property type="match status" value="1"/>
</dbReference>
<keyword evidence="2 4" id="KW-0418">Kinase</keyword>
<reference evidence="4" key="2">
    <citation type="journal article" date="2014" name="ISME J.">
        <title>Microbial stratification in low pH oxic and suboxic macroscopic growths along an acid mine drainage.</title>
        <authorList>
            <person name="Mendez-Garcia C."/>
            <person name="Mesa V."/>
            <person name="Sprenger R.R."/>
            <person name="Richter M."/>
            <person name="Diez M.S."/>
            <person name="Solano J."/>
            <person name="Bargiela R."/>
            <person name="Golyshina O.V."/>
            <person name="Manteca A."/>
            <person name="Ramos J.L."/>
            <person name="Gallego J.R."/>
            <person name="Llorente I."/>
            <person name="Martins Dos Santos V.A."/>
            <person name="Jensen O.N."/>
            <person name="Pelaez A.I."/>
            <person name="Sanchez J."/>
            <person name="Ferrer M."/>
        </authorList>
    </citation>
    <scope>NUCLEOTIDE SEQUENCE</scope>
</reference>
<proteinExistence type="predicted"/>
<protein>
    <submittedName>
        <fullName evidence="4">Protein containing Carbohydrate kinase, FGGY</fullName>
        <ecNumber evidence="4">2.7.1.53</ecNumber>
    </submittedName>
</protein>
<feature type="non-terminal residue" evidence="4">
    <location>
        <position position="85"/>
    </location>
</feature>
<dbReference type="InterPro" id="IPR018484">
    <property type="entry name" value="FGGY_N"/>
</dbReference>
<dbReference type="Gene3D" id="3.30.420.40">
    <property type="match status" value="1"/>
</dbReference>
<evidence type="ECO:0000313" key="4">
    <source>
        <dbReference type="EMBL" id="EQD40086.1"/>
    </source>
</evidence>
<dbReference type="SUPFAM" id="SSF53067">
    <property type="entry name" value="Actin-like ATPase domain"/>
    <property type="match status" value="1"/>
</dbReference>
<dbReference type="AlphaFoldDB" id="T0YWY0"/>
<dbReference type="InterPro" id="IPR050406">
    <property type="entry name" value="FGGY_Carb_Kinase"/>
</dbReference>
<evidence type="ECO:0000256" key="1">
    <source>
        <dbReference type="ARBA" id="ARBA00022679"/>
    </source>
</evidence>
<accession>T0YWY0</accession>
<name>T0YWY0_9ZZZZ</name>
<gene>
    <name evidence="4" type="ORF">B1A_16595</name>
</gene>
<dbReference type="EMBL" id="AUZX01012196">
    <property type="protein sequence ID" value="EQD40086.1"/>
    <property type="molecule type" value="Genomic_DNA"/>
</dbReference>
<feature type="domain" description="Carbohydrate kinase FGGY N-terminal" evidence="3">
    <location>
        <begin position="1"/>
        <end position="73"/>
    </location>
</feature>
<evidence type="ECO:0000259" key="3">
    <source>
        <dbReference type="Pfam" id="PF00370"/>
    </source>
</evidence>
<reference evidence="4" key="1">
    <citation type="submission" date="2013-08" db="EMBL/GenBank/DDBJ databases">
        <authorList>
            <person name="Mendez C."/>
            <person name="Richter M."/>
            <person name="Ferrer M."/>
            <person name="Sanchez J."/>
        </authorList>
    </citation>
    <scope>NUCLEOTIDE SEQUENCE</scope>
</reference>
<evidence type="ECO:0000256" key="2">
    <source>
        <dbReference type="ARBA" id="ARBA00022777"/>
    </source>
</evidence>
<dbReference type="GO" id="GO:0008744">
    <property type="term" value="F:L-xylulokinase activity"/>
    <property type="evidence" value="ECO:0007669"/>
    <property type="project" value="UniProtKB-EC"/>
</dbReference>